<proteinExistence type="predicted"/>
<evidence type="ECO:0000313" key="1">
    <source>
        <dbReference type="EMBL" id="CAH1788969.1"/>
    </source>
</evidence>
<dbReference type="AlphaFoldDB" id="A0A8J1UJE5"/>
<dbReference type="EMBL" id="CAIIXF020000007">
    <property type="protein sequence ID" value="CAH1788969.1"/>
    <property type="molecule type" value="Genomic_DNA"/>
</dbReference>
<accession>A0A8J1UJE5</accession>
<sequence length="729" mass="82601">MIHLQNFAYTNKPTSSILRKHSDMKLLGAALLGLMAVTVQAAFVEIHPSRMRRAVSVDSGRLDEIEEKLDTLIEDGRTNELEETVEVISRQLIMQQLFIEERIRSSGQSGIKKVRNFESGFKSYHKRSYGGVGVASMHQHNNNDRTCGLGEFTAVLNGVEFRTRHNDYRLNMPSETSTEFHIVQEVPFPDVPQAVLDQPTVDGQILEMREWFKAWRDGDASVRNYTRHFKPALCYLEGAWLDPKESIESFFSDRHFLDATSMFDLQEKIRFTSYSGSKSRLENLAFLPVSIIGVNNASKPEFAQWNYRILCHPVQRDIPLDRFRLVDDFMFRMRRNSPIDQFEHTRNARYRLNTRDTSTYYKNPQSAPTLLDEIMTEIPGKDNYAGFLTDKTVDGETIVDIETKEPLNAAYYHRFFSTDSVDAMGRSILRRAYSDDAVFMAKTSQPNVREMALETCDKEAADYDAERCVLKSRMTFAVPLEIVWLTPLSKWNPYNLVYKGNTFDTDNPDSSFVDANGRNGGFETDTAFNGTNHRLYYQTPIEFFTGAVGEGDAADTAEDAVGVLDQGGNVREVAASGTYILLPDIPSVGILRQRYPIMPIHEEGNTVYQEMEAIRDLVHESTKYQSMYREMPDFANIDPVTPGPFQAVTLETGVSTYGPHTHLVELTAEDVEILKNGGTVDVTTSVINAHSHFLKVSYSVDLDQYTIYSCDGNVSCGDGHPTVLHVRSR</sequence>
<reference evidence="1" key="1">
    <citation type="submission" date="2022-03" db="EMBL/GenBank/DDBJ databases">
        <authorList>
            <person name="Martin C."/>
        </authorList>
    </citation>
    <scope>NUCLEOTIDE SEQUENCE</scope>
</reference>
<dbReference type="Proteomes" id="UP000749559">
    <property type="component" value="Unassembled WGS sequence"/>
</dbReference>
<comment type="caution">
    <text evidence="1">The sequence shown here is derived from an EMBL/GenBank/DDBJ whole genome shotgun (WGS) entry which is preliminary data.</text>
</comment>
<evidence type="ECO:0000313" key="2">
    <source>
        <dbReference type="Proteomes" id="UP000749559"/>
    </source>
</evidence>
<organism evidence="1 2">
    <name type="scientific">Owenia fusiformis</name>
    <name type="common">Polychaete worm</name>
    <dbReference type="NCBI Taxonomy" id="6347"/>
    <lineage>
        <taxon>Eukaryota</taxon>
        <taxon>Metazoa</taxon>
        <taxon>Spiralia</taxon>
        <taxon>Lophotrochozoa</taxon>
        <taxon>Annelida</taxon>
        <taxon>Polychaeta</taxon>
        <taxon>Sedentaria</taxon>
        <taxon>Canalipalpata</taxon>
        <taxon>Sabellida</taxon>
        <taxon>Oweniida</taxon>
        <taxon>Oweniidae</taxon>
        <taxon>Owenia</taxon>
    </lineage>
</organism>
<gene>
    <name evidence="1" type="ORF">OFUS_LOCUS14410</name>
</gene>
<dbReference type="OrthoDB" id="6059742at2759"/>
<protein>
    <submittedName>
        <fullName evidence="1">Uncharacterized protein</fullName>
    </submittedName>
</protein>
<name>A0A8J1UJE5_OWEFU</name>
<keyword evidence="2" id="KW-1185">Reference proteome</keyword>